<comment type="caution">
    <text evidence="2">The sequence shown here is derived from an EMBL/GenBank/DDBJ whole genome shotgun (WGS) entry which is preliminary data.</text>
</comment>
<evidence type="ECO:0000313" key="3">
    <source>
        <dbReference type="Proteomes" id="UP000287651"/>
    </source>
</evidence>
<evidence type="ECO:0000313" key="2">
    <source>
        <dbReference type="EMBL" id="RRT58311.1"/>
    </source>
</evidence>
<dbReference type="Proteomes" id="UP000287651">
    <property type="component" value="Unassembled WGS sequence"/>
</dbReference>
<evidence type="ECO:0000256" key="1">
    <source>
        <dbReference type="SAM" id="SignalP"/>
    </source>
</evidence>
<proteinExistence type="predicted"/>
<reference evidence="2 3" key="1">
    <citation type="journal article" date="2014" name="Agronomy (Basel)">
        <title>A Draft Genome Sequence for Ensete ventricosum, the Drought-Tolerant Tree Against Hunger.</title>
        <authorList>
            <person name="Harrison J."/>
            <person name="Moore K.A."/>
            <person name="Paszkiewicz K."/>
            <person name="Jones T."/>
            <person name="Grant M."/>
            <person name="Ambacheew D."/>
            <person name="Muzemil S."/>
            <person name="Studholme D.J."/>
        </authorList>
    </citation>
    <scope>NUCLEOTIDE SEQUENCE [LARGE SCALE GENOMIC DNA]</scope>
</reference>
<feature type="signal peptide" evidence="1">
    <location>
        <begin position="1"/>
        <end position="17"/>
    </location>
</feature>
<keyword evidence="1" id="KW-0732">Signal</keyword>
<dbReference type="AlphaFoldDB" id="A0A426Z2Y2"/>
<sequence length="194" mass="22065">MMMRLRLLPSLWRVIYGCQGSHHLPSQLIPLQVGCFQAMSTDQGGGPLLHLSFSPSLWEEASPRFSESSGKGPSDLESLSHLKISPRARLALALRWMLGTKSPQVRLRAHLEMLGTEGSRMRLRACLEMLGIESPRVRLRARLEMLGTESSRARLRALLEMLGTESTWARLRTRLEMLENVPPPDFWWGDFSWD</sequence>
<protein>
    <submittedName>
        <fullName evidence="2">Uncharacterized protein</fullName>
    </submittedName>
</protein>
<name>A0A426Z2Y2_ENSVE</name>
<feature type="chain" id="PRO_5019533897" evidence="1">
    <location>
        <begin position="18"/>
        <end position="194"/>
    </location>
</feature>
<accession>A0A426Z2Y2</accession>
<organism evidence="2 3">
    <name type="scientific">Ensete ventricosum</name>
    <name type="common">Abyssinian banana</name>
    <name type="synonym">Musa ensete</name>
    <dbReference type="NCBI Taxonomy" id="4639"/>
    <lineage>
        <taxon>Eukaryota</taxon>
        <taxon>Viridiplantae</taxon>
        <taxon>Streptophyta</taxon>
        <taxon>Embryophyta</taxon>
        <taxon>Tracheophyta</taxon>
        <taxon>Spermatophyta</taxon>
        <taxon>Magnoliopsida</taxon>
        <taxon>Liliopsida</taxon>
        <taxon>Zingiberales</taxon>
        <taxon>Musaceae</taxon>
        <taxon>Ensete</taxon>
    </lineage>
</organism>
<dbReference type="EMBL" id="AMZH03008749">
    <property type="protein sequence ID" value="RRT58311.1"/>
    <property type="molecule type" value="Genomic_DNA"/>
</dbReference>
<gene>
    <name evidence="2" type="ORF">B296_00010410</name>
</gene>